<dbReference type="GO" id="GO:0055085">
    <property type="term" value="P:transmembrane transport"/>
    <property type="evidence" value="ECO:0007669"/>
    <property type="project" value="UniProtKB-ARBA"/>
</dbReference>
<protein>
    <submittedName>
        <fullName evidence="9">Peptide/nickel transport system ATP-binding protein</fullName>
    </submittedName>
</protein>
<evidence type="ECO:0000256" key="2">
    <source>
        <dbReference type="ARBA" id="ARBA00005417"/>
    </source>
</evidence>
<evidence type="ECO:0000256" key="1">
    <source>
        <dbReference type="ARBA" id="ARBA00004417"/>
    </source>
</evidence>
<dbReference type="CDD" id="cd03257">
    <property type="entry name" value="ABC_NikE_OppD_transporters"/>
    <property type="match status" value="2"/>
</dbReference>
<dbReference type="OrthoDB" id="9802264at2"/>
<evidence type="ECO:0000313" key="9">
    <source>
        <dbReference type="EMBL" id="SDW74510.1"/>
    </source>
</evidence>
<evidence type="ECO:0000256" key="4">
    <source>
        <dbReference type="ARBA" id="ARBA00022475"/>
    </source>
</evidence>
<dbReference type="NCBIfam" id="NF008453">
    <property type="entry name" value="PRK11308.1"/>
    <property type="match status" value="2"/>
</dbReference>
<dbReference type="GO" id="GO:0005524">
    <property type="term" value="F:ATP binding"/>
    <property type="evidence" value="ECO:0007669"/>
    <property type="project" value="UniProtKB-KW"/>
</dbReference>
<accession>A0A1H2W1Q5</accession>
<dbReference type="PROSITE" id="PS50893">
    <property type="entry name" value="ABC_TRANSPORTER_2"/>
    <property type="match status" value="2"/>
</dbReference>
<keyword evidence="6 9" id="KW-0067">ATP-binding</keyword>
<dbReference type="NCBIfam" id="NF007739">
    <property type="entry name" value="PRK10419.1"/>
    <property type="match status" value="2"/>
</dbReference>
<keyword evidence="10" id="KW-1185">Reference proteome</keyword>
<dbReference type="InterPro" id="IPR003439">
    <property type="entry name" value="ABC_transporter-like_ATP-bd"/>
</dbReference>
<evidence type="ECO:0000256" key="6">
    <source>
        <dbReference type="ARBA" id="ARBA00022840"/>
    </source>
</evidence>
<dbReference type="SUPFAM" id="SSF52540">
    <property type="entry name" value="P-loop containing nucleoside triphosphate hydrolases"/>
    <property type="match status" value="2"/>
</dbReference>
<dbReference type="GO" id="GO:0015833">
    <property type="term" value="P:peptide transport"/>
    <property type="evidence" value="ECO:0007669"/>
    <property type="project" value="InterPro"/>
</dbReference>
<sequence length="551" mass="59769">MSDVADTPTPILEIENLRVSLPKGADRPYALDGLNLTVNPGEIVCLVGESGSGKSLAAGAVMRLLPEPLVRMSGGSVKFDGQDLSTLTEAQMRGLRGDRMAMIFQEPMTALNPQKTVGWQIDEVLRLHTDMGAKARKARALEMLRDVHIPDPDSAFNAYPHQVSGGQRQRVMIAMALAMSPRLVIADEPTTALDVTTQLQILRLIRELQASQGSGILFITHDFGVVAEIADKVAVLRQGELVEHGPADDVLNRPRHPYTRALIAAVPDLRPPAPRDFSDAPVVLKAEGMLKTFKARGGMFTGKRKAVAAVDHVSFDIRRGETLGVVGESGSGKTTVSRCVTRLLEADGGRAELDGRDILNADARTLRAMRAEIQMVFQDPMASLNPRKRVVDLIAQGPIVHGMNPGKAREKARELLALVELSPAAAERYPHEFSGGQRQRIGIARALAMEPKVIVADEPVSALDVSVQAQVLRLLADLRERLDLSLLFVTHDLRVAAQLCDRVAVMEKGKIVEMGTVAEIFAAPAHPYTRKLLSSIPGRDWVPPVLKDDAA</sequence>
<evidence type="ECO:0000256" key="7">
    <source>
        <dbReference type="ARBA" id="ARBA00023136"/>
    </source>
</evidence>
<dbReference type="Pfam" id="PF08352">
    <property type="entry name" value="oligo_HPY"/>
    <property type="match status" value="2"/>
</dbReference>
<dbReference type="InterPro" id="IPR003593">
    <property type="entry name" value="AAA+_ATPase"/>
</dbReference>
<dbReference type="InterPro" id="IPR050388">
    <property type="entry name" value="ABC_Ni/Peptide_Import"/>
</dbReference>
<dbReference type="Pfam" id="PF00005">
    <property type="entry name" value="ABC_tran"/>
    <property type="match status" value="2"/>
</dbReference>
<dbReference type="InterPro" id="IPR013563">
    <property type="entry name" value="Oligopep_ABC_C"/>
</dbReference>
<dbReference type="Gene3D" id="3.40.50.300">
    <property type="entry name" value="P-loop containing nucleotide triphosphate hydrolases"/>
    <property type="match status" value="2"/>
</dbReference>
<keyword evidence="3" id="KW-0813">Transport</keyword>
<dbReference type="PROSITE" id="PS00211">
    <property type="entry name" value="ABC_TRANSPORTER_1"/>
    <property type="match status" value="2"/>
</dbReference>
<organism evidence="9 10">
    <name type="scientific">Albimonas donghaensis</name>
    <dbReference type="NCBI Taxonomy" id="356660"/>
    <lineage>
        <taxon>Bacteria</taxon>
        <taxon>Pseudomonadati</taxon>
        <taxon>Pseudomonadota</taxon>
        <taxon>Alphaproteobacteria</taxon>
        <taxon>Rhodobacterales</taxon>
        <taxon>Paracoccaceae</taxon>
        <taxon>Albimonas</taxon>
    </lineage>
</organism>
<comment type="subcellular location">
    <subcellularLocation>
        <location evidence="1">Cell inner membrane</location>
        <topology evidence="1">Peripheral membrane protein</topology>
    </subcellularLocation>
</comment>
<dbReference type="PANTHER" id="PTHR43297:SF2">
    <property type="entry name" value="DIPEPTIDE TRANSPORT ATP-BINDING PROTEIN DPPD"/>
    <property type="match status" value="1"/>
</dbReference>
<keyword evidence="4" id="KW-1003">Cell membrane</keyword>
<evidence type="ECO:0000313" key="10">
    <source>
        <dbReference type="Proteomes" id="UP000199118"/>
    </source>
</evidence>
<reference evidence="9 10" key="1">
    <citation type="submission" date="2016-10" db="EMBL/GenBank/DDBJ databases">
        <authorList>
            <person name="de Groot N.N."/>
        </authorList>
    </citation>
    <scope>NUCLEOTIDE SEQUENCE [LARGE SCALE GENOMIC DNA]</scope>
    <source>
        <strain evidence="9 10">DSM 17890</strain>
    </source>
</reference>
<dbReference type="FunFam" id="3.40.50.300:FF:000016">
    <property type="entry name" value="Oligopeptide ABC transporter ATP-binding component"/>
    <property type="match status" value="1"/>
</dbReference>
<dbReference type="InterPro" id="IPR027417">
    <property type="entry name" value="P-loop_NTPase"/>
</dbReference>
<dbReference type="SMART" id="SM00382">
    <property type="entry name" value="AAA"/>
    <property type="match status" value="2"/>
</dbReference>
<dbReference type="GO" id="GO:0016887">
    <property type="term" value="F:ATP hydrolysis activity"/>
    <property type="evidence" value="ECO:0007669"/>
    <property type="project" value="InterPro"/>
</dbReference>
<feature type="domain" description="ABC transporter" evidence="8">
    <location>
        <begin position="12"/>
        <end position="263"/>
    </location>
</feature>
<dbReference type="GO" id="GO:0005886">
    <property type="term" value="C:plasma membrane"/>
    <property type="evidence" value="ECO:0007669"/>
    <property type="project" value="UniProtKB-SubCell"/>
</dbReference>
<dbReference type="Proteomes" id="UP000199118">
    <property type="component" value="Unassembled WGS sequence"/>
</dbReference>
<proteinExistence type="inferred from homology"/>
<feature type="domain" description="ABC transporter" evidence="8">
    <location>
        <begin position="284"/>
        <end position="533"/>
    </location>
</feature>
<name>A0A1H2W1Q5_9RHOB</name>
<evidence type="ECO:0000256" key="5">
    <source>
        <dbReference type="ARBA" id="ARBA00022741"/>
    </source>
</evidence>
<comment type="similarity">
    <text evidence="2">Belongs to the ABC transporter superfamily.</text>
</comment>
<dbReference type="STRING" id="356660.SAMN05444336_102240"/>
<dbReference type="AlphaFoldDB" id="A0A1H2W1Q5"/>
<gene>
    <name evidence="9" type="ORF">SAMN05444336_102240</name>
</gene>
<keyword evidence="5" id="KW-0547">Nucleotide-binding</keyword>
<dbReference type="InterPro" id="IPR017871">
    <property type="entry name" value="ABC_transporter-like_CS"/>
</dbReference>
<keyword evidence="7" id="KW-0472">Membrane</keyword>
<dbReference type="EMBL" id="FNMZ01000002">
    <property type="protein sequence ID" value="SDW74510.1"/>
    <property type="molecule type" value="Genomic_DNA"/>
</dbReference>
<dbReference type="RefSeq" id="WP_092680512.1">
    <property type="nucleotide sequence ID" value="NZ_FNMZ01000002.1"/>
</dbReference>
<dbReference type="PANTHER" id="PTHR43297">
    <property type="entry name" value="OLIGOPEPTIDE TRANSPORT ATP-BINDING PROTEIN APPD"/>
    <property type="match status" value="1"/>
</dbReference>
<evidence type="ECO:0000259" key="8">
    <source>
        <dbReference type="PROSITE" id="PS50893"/>
    </source>
</evidence>
<evidence type="ECO:0000256" key="3">
    <source>
        <dbReference type="ARBA" id="ARBA00022448"/>
    </source>
</evidence>